<proteinExistence type="predicted"/>
<dbReference type="Gene3D" id="3.40.630.30">
    <property type="match status" value="1"/>
</dbReference>
<comment type="caution">
    <text evidence="4">The sequence shown here is derived from an EMBL/GenBank/DDBJ whole genome shotgun (WGS) entry which is preliminary data.</text>
</comment>
<evidence type="ECO:0000313" key="5">
    <source>
        <dbReference type="Proteomes" id="UP000216300"/>
    </source>
</evidence>
<dbReference type="AlphaFoldDB" id="A0A255EQW9"/>
<gene>
    <name evidence="4" type="ORF">CGZ91_00210</name>
</gene>
<dbReference type="EMBL" id="NMVJ01000001">
    <property type="protein sequence ID" value="OYN91995.1"/>
    <property type="molecule type" value="Genomic_DNA"/>
</dbReference>
<dbReference type="Proteomes" id="UP000216300">
    <property type="component" value="Unassembled WGS sequence"/>
</dbReference>
<evidence type="ECO:0000259" key="3">
    <source>
        <dbReference type="PROSITE" id="PS51186"/>
    </source>
</evidence>
<dbReference type="Pfam" id="PF00583">
    <property type="entry name" value="Acetyltransf_1"/>
    <property type="match status" value="1"/>
</dbReference>
<evidence type="ECO:0000256" key="1">
    <source>
        <dbReference type="ARBA" id="ARBA00022679"/>
    </source>
</evidence>
<feature type="domain" description="N-acetyltransferase" evidence="3">
    <location>
        <begin position="31"/>
        <end position="199"/>
    </location>
</feature>
<organism evidence="4 5">
    <name type="scientific">Parenemella sanctibonifatiensis</name>
    <dbReference type="NCBI Taxonomy" id="2016505"/>
    <lineage>
        <taxon>Bacteria</taxon>
        <taxon>Bacillati</taxon>
        <taxon>Actinomycetota</taxon>
        <taxon>Actinomycetes</taxon>
        <taxon>Propionibacteriales</taxon>
        <taxon>Propionibacteriaceae</taxon>
        <taxon>Parenemella</taxon>
    </lineage>
</organism>
<keyword evidence="2" id="KW-0012">Acyltransferase</keyword>
<name>A0A255EQW9_9ACTN</name>
<dbReference type="SUPFAM" id="SSF55729">
    <property type="entry name" value="Acyl-CoA N-acyltransferases (Nat)"/>
    <property type="match status" value="1"/>
</dbReference>
<dbReference type="InterPro" id="IPR016181">
    <property type="entry name" value="Acyl_CoA_acyltransferase"/>
</dbReference>
<evidence type="ECO:0000313" key="4">
    <source>
        <dbReference type="EMBL" id="OYN91995.1"/>
    </source>
</evidence>
<dbReference type="GO" id="GO:0016747">
    <property type="term" value="F:acyltransferase activity, transferring groups other than amino-acyl groups"/>
    <property type="evidence" value="ECO:0007669"/>
    <property type="project" value="InterPro"/>
</dbReference>
<dbReference type="PROSITE" id="PS51186">
    <property type="entry name" value="GNAT"/>
    <property type="match status" value="1"/>
</dbReference>
<dbReference type="OrthoDB" id="5243635at2"/>
<dbReference type="PANTHER" id="PTHR43877">
    <property type="entry name" value="AMINOALKYLPHOSPHONATE N-ACETYLTRANSFERASE-RELATED-RELATED"/>
    <property type="match status" value="1"/>
</dbReference>
<dbReference type="InterPro" id="IPR000182">
    <property type="entry name" value="GNAT_dom"/>
</dbReference>
<dbReference type="InterPro" id="IPR050832">
    <property type="entry name" value="Bact_Acetyltransf"/>
</dbReference>
<accession>A0A255EQW9</accession>
<keyword evidence="1 4" id="KW-0808">Transferase</keyword>
<dbReference type="CDD" id="cd04301">
    <property type="entry name" value="NAT_SF"/>
    <property type="match status" value="1"/>
</dbReference>
<protein>
    <submittedName>
        <fullName evidence="4">GNAT family N-acetyltransferase</fullName>
    </submittedName>
</protein>
<reference evidence="4 5" key="1">
    <citation type="submission" date="2017-07" db="EMBL/GenBank/DDBJ databases">
        <title>Draft whole genome sequences of clinical Proprionibacteriaceae strains.</title>
        <authorList>
            <person name="Bernier A.-M."/>
            <person name="Bernard K."/>
            <person name="Domingo M.-C."/>
        </authorList>
    </citation>
    <scope>NUCLEOTIDE SEQUENCE [LARGE SCALE GENOMIC DNA]</scope>
    <source>
        <strain evidence="4 5">NML 150081</strain>
    </source>
</reference>
<sequence length="199" mass="22376">MSSPAAACNVRLIPSGPAGRLTERWKENLVSELRDARAEDALGIAQVLTRGWQDAYTGLMPQAYLDNLDPRERLPHWEGVLSTLDEREFVLVTELGGDVVGVCHVRPSRDEDATADTAEIVAIYVNSGLWGTGVGHALHTEAIARMRKMGYTEVTLWVLDGNRLASKFYDRHQWAEDEDTRAFEREGFQLVEKRRRLAL</sequence>
<keyword evidence="5" id="KW-1185">Reference proteome</keyword>
<evidence type="ECO:0000256" key="2">
    <source>
        <dbReference type="ARBA" id="ARBA00023315"/>
    </source>
</evidence>